<feature type="chain" id="PRO_5041966558" evidence="1">
    <location>
        <begin position="19"/>
        <end position="69"/>
    </location>
</feature>
<dbReference type="Proteomes" id="UP001292094">
    <property type="component" value="Unassembled WGS sequence"/>
</dbReference>
<evidence type="ECO:0000256" key="1">
    <source>
        <dbReference type="SAM" id="SignalP"/>
    </source>
</evidence>
<comment type="caution">
    <text evidence="2">The sequence shown here is derived from an EMBL/GenBank/DDBJ whole genome shotgun (WGS) entry which is preliminary data.</text>
</comment>
<proteinExistence type="predicted"/>
<evidence type="ECO:0000313" key="3">
    <source>
        <dbReference type="Proteomes" id="UP001292094"/>
    </source>
</evidence>
<gene>
    <name evidence="2" type="ORF">Pmani_034355</name>
</gene>
<name>A0AAE1TRM2_9EUCA</name>
<reference evidence="2" key="1">
    <citation type="submission" date="2023-11" db="EMBL/GenBank/DDBJ databases">
        <title>Genome assemblies of two species of porcelain crab, Petrolisthes cinctipes and Petrolisthes manimaculis (Anomura: Porcellanidae).</title>
        <authorList>
            <person name="Angst P."/>
        </authorList>
    </citation>
    <scope>NUCLEOTIDE SEQUENCE</scope>
    <source>
        <strain evidence="2">PB745_02</strain>
        <tissue evidence="2">Gill</tissue>
    </source>
</reference>
<organism evidence="2 3">
    <name type="scientific">Petrolisthes manimaculis</name>
    <dbReference type="NCBI Taxonomy" id="1843537"/>
    <lineage>
        <taxon>Eukaryota</taxon>
        <taxon>Metazoa</taxon>
        <taxon>Ecdysozoa</taxon>
        <taxon>Arthropoda</taxon>
        <taxon>Crustacea</taxon>
        <taxon>Multicrustacea</taxon>
        <taxon>Malacostraca</taxon>
        <taxon>Eumalacostraca</taxon>
        <taxon>Eucarida</taxon>
        <taxon>Decapoda</taxon>
        <taxon>Pleocyemata</taxon>
        <taxon>Anomura</taxon>
        <taxon>Galatheoidea</taxon>
        <taxon>Porcellanidae</taxon>
        <taxon>Petrolisthes</taxon>
    </lineage>
</organism>
<protein>
    <submittedName>
        <fullName evidence="2">Uncharacterized protein</fullName>
    </submittedName>
</protein>
<dbReference type="EMBL" id="JAWZYT010004685">
    <property type="protein sequence ID" value="KAK4292909.1"/>
    <property type="molecule type" value="Genomic_DNA"/>
</dbReference>
<feature type="signal peptide" evidence="1">
    <location>
        <begin position="1"/>
        <end position="18"/>
    </location>
</feature>
<dbReference type="AlphaFoldDB" id="A0AAE1TRM2"/>
<keyword evidence="1" id="KW-0732">Signal</keyword>
<sequence>MLQVTAFLMVVVASAVLGAPSDPHHAPAYKSKPSPSSDLTTVPVLTLETQHNNTVTLLILTLLTQYQLP</sequence>
<keyword evidence="3" id="KW-1185">Reference proteome</keyword>
<evidence type="ECO:0000313" key="2">
    <source>
        <dbReference type="EMBL" id="KAK4292909.1"/>
    </source>
</evidence>
<accession>A0AAE1TRM2</accession>